<evidence type="ECO:0000256" key="1">
    <source>
        <dbReference type="SAM" id="MobiDB-lite"/>
    </source>
</evidence>
<organism evidence="2 3">
    <name type="scientific">Trypanosoma congolense (strain IL3000)</name>
    <dbReference type="NCBI Taxonomy" id="1068625"/>
    <lineage>
        <taxon>Eukaryota</taxon>
        <taxon>Discoba</taxon>
        <taxon>Euglenozoa</taxon>
        <taxon>Kinetoplastea</taxon>
        <taxon>Metakinetoplastina</taxon>
        <taxon>Trypanosomatida</taxon>
        <taxon>Trypanosomatidae</taxon>
        <taxon>Trypanosoma</taxon>
        <taxon>Nannomonas</taxon>
    </lineage>
</organism>
<keyword evidence="3" id="KW-1185">Reference proteome</keyword>
<dbReference type="Proteomes" id="UP000000702">
    <property type="component" value="Unassembled WGS sequence"/>
</dbReference>
<feature type="region of interest" description="Disordered" evidence="1">
    <location>
        <begin position="29"/>
        <end position="61"/>
    </location>
</feature>
<reference evidence="3" key="1">
    <citation type="submission" date="2011-07" db="EMBL/GenBank/DDBJ databases">
        <title>Divergent evolution of antigenic variation in African trypanosomes.</title>
        <authorList>
            <person name="Jackson A.P."/>
            <person name="Berry A."/>
            <person name="Allison H.C."/>
            <person name="Burton P."/>
            <person name="Anderson J."/>
            <person name="Aslett M."/>
            <person name="Brown R."/>
            <person name="Corton N."/>
            <person name="Harris D."/>
            <person name="Hauser H."/>
            <person name="Gamble J."/>
            <person name="Gilderthorp R."/>
            <person name="McQuillan J."/>
            <person name="Quail M.A."/>
            <person name="Sanders M."/>
            <person name="Van Tonder A."/>
            <person name="Ginger M.L."/>
            <person name="Donelson J.E."/>
            <person name="Field M.C."/>
            <person name="Barry J.D."/>
            <person name="Berriman M."/>
            <person name="Hertz-Fowler C."/>
        </authorList>
    </citation>
    <scope>NUCLEOTIDE SEQUENCE [LARGE SCALE GENOMIC DNA]</scope>
    <source>
        <strain evidence="3">IL3000</strain>
    </source>
</reference>
<proteinExistence type="predicted"/>
<dbReference type="AlphaFoldDB" id="F9W438"/>
<accession>F9W438</accession>
<evidence type="ECO:0000313" key="2">
    <source>
        <dbReference type="EMBL" id="CCD11921.1"/>
    </source>
</evidence>
<feature type="compositionally biased region" description="Basic and acidic residues" evidence="1">
    <location>
        <begin position="47"/>
        <end position="60"/>
    </location>
</feature>
<gene>
    <name evidence="2" type="ORF">TCIL3000_0_28570</name>
</gene>
<comment type="caution">
    <text evidence="2">The sequence shown here is derived from an EMBL/GenBank/DDBJ whole genome shotgun (WGS) entry which is preliminary data.</text>
</comment>
<protein>
    <submittedName>
        <fullName evidence="2">Uncharacterized protein</fullName>
    </submittedName>
</protein>
<name>F9W438_TRYCI</name>
<dbReference type="EMBL" id="CAEQ01000511">
    <property type="protein sequence ID" value="CCD11921.1"/>
    <property type="molecule type" value="Genomic_DNA"/>
</dbReference>
<evidence type="ECO:0000313" key="3">
    <source>
        <dbReference type="Proteomes" id="UP000000702"/>
    </source>
</evidence>
<reference evidence="2 3" key="2">
    <citation type="journal article" date="2012" name="Proc. Natl. Acad. Sci. U.S.A.">
        <title>Antigenic diversity is generated by distinct evolutionary mechanisms in African trypanosome species.</title>
        <authorList>
            <person name="Jackson A.P."/>
            <person name="Berry A."/>
            <person name="Aslett M."/>
            <person name="Allison H.C."/>
            <person name="Burton P."/>
            <person name="Vavrova-Anderson J."/>
            <person name="Brown R."/>
            <person name="Browne H."/>
            <person name="Corton N."/>
            <person name="Hauser H."/>
            <person name="Gamble J."/>
            <person name="Gilderthorp R."/>
            <person name="Marcello L."/>
            <person name="McQuillan J."/>
            <person name="Otto T.D."/>
            <person name="Quail M.A."/>
            <person name="Sanders M.J."/>
            <person name="van Tonder A."/>
            <person name="Ginger M.L."/>
            <person name="Field M.C."/>
            <person name="Barry J.D."/>
            <person name="Hertz-Fowler C."/>
            <person name="Berriman M."/>
        </authorList>
    </citation>
    <scope>NUCLEOTIDE SEQUENCE [LARGE SCALE GENOMIC DNA]</scope>
    <source>
        <strain evidence="2 3">IL3000</strain>
    </source>
</reference>
<sequence length="140" mass="15832">MIAQLGNGSEHCNGKGLQQRRFCRHYTSETEARKSVGEAPSARRAPKGKEPEAYGRERLSDSGVTIGGRFTRYQRRMAGYLPQHFTCTRSFIGMRRSNTEAEQHLADTTDATPREVRKVVHATKPFRVLLGLPTVLIMWL</sequence>